<comment type="caution">
    <text evidence="1">The sequence shown here is derived from an EMBL/GenBank/DDBJ whole genome shotgun (WGS) entry which is preliminary data.</text>
</comment>
<name>A0A109JFH2_9HYPH</name>
<keyword evidence="2" id="KW-1185">Reference proteome</keyword>
<organism evidence="1 2">
    <name type="scientific">Rhizobium altiplani</name>
    <dbReference type="NCBI Taxonomy" id="1864509"/>
    <lineage>
        <taxon>Bacteria</taxon>
        <taxon>Pseudomonadati</taxon>
        <taxon>Pseudomonadota</taxon>
        <taxon>Alphaproteobacteria</taxon>
        <taxon>Hyphomicrobiales</taxon>
        <taxon>Rhizobiaceae</taxon>
        <taxon>Rhizobium/Agrobacterium group</taxon>
        <taxon>Rhizobium</taxon>
    </lineage>
</organism>
<dbReference type="EMBL" id="LNCD01000101">
    <property type="protein sequence ID" value="KWV47966.1"/>
    <property type="molecule type" value="Genomic_DNA"/>
</dbReference>
<evidence type="ECO:0000313" key="2">
    <source>
        <dbReference type="Proteomes" id="UP000068164"/>
    </source>
</evidence>
<protein>
    <submittedName>
        <fullName evidence="1">Uncharacterized protein</fullName>
    </submittedName>
</protein>
<sequence length="88" mass="10181">MTSKRQRFCPFAEVINVYLGFGHQPATEKNAWLTSAISAASWNVKDVRPDQKMLTTTSRQSRTAHNVWLLLPDFNWSAKLKIRRVNFT</sequence>
<gene>
    <name evidence="1" type="ORF">AS026_12925</name>
</gene>
<proteinExistence type="predicted"/>
<dbReference type="Proteomes" id="UP000068164">
    <property type="component" value="Unassembled WGS sequence"/>
</dbReference>
<evidence type="ECO:0000313" key="1">
    <source>
        <dbReference type="EMBL" id="KWV47966.1"/>
    </source>
</evidence>
<accession>A0A109JFH2</accession>
<dbReference type="AlphaFoldDB" id="A0A109JFH2"/>
<reference evidence="1 2" key="1">
    <citation type="submission" date="2015-11" db="EMBL/GenBank/DDBJ databases">
        <title>Draft Genome Sequence of the Strain BR 10423 (Rhizobium sp.) isolated from nodules of Mimosa pudica.</title>
        <authorList>
            <person name="Barauna A.C."/>
            <person name="Zilli J.E."/>
            <person name="Simoes-Araujo J.L."/>
            <person name="Reis V.M."/>
            <person name="James E.K."/>
            <person name="Reis F.B.Jr."/>
            <person name="Rouws L.F."/>
            <person name="Passos S.R."/>
            <person name="Gois S.R."/>
        </authorList>
    </citation>
    <scope>NUCLEOTIDE SEQUENCE [LARGE SCALE GENOMIC DNA]</scope>
    <source>
        <strain evidence="1 2">BR10423</strain>
    </source>
</reference>